<gene>
    <name evidence="1" type="ORF">CIHG_07569</name>
</gene>
<evidence type="ECO:0000313" key="1">
    <source>
        <dbReference type="EMBL" id="KMU89886.1"/>
    </source>
</evidence>
<reference evidence="2" key="1">
    <citation type="journal article" date="2010" name="Genome Res.">
        <title>Population genomic sequencing of Coccidioides fungi reveals recent hybridization and transposon control.</title>
        <authorList>
            <person name="Neafsey D.E."/>
            <person name="Barker B.M."/>
            <person name="Sharpton T.J."/>
            <person name="Stajich J.E."/>
            <person name="Park D.J."/>
            <person name="Whiston E."/>
            <person name="Hung C.-Y."/>
            <person name="McMahan C."/>
            <person name="White J."/>
            <person name="Sykes S."/>
            <person name="Heiman D."/>
            <person name="Young S."/>
            <person name="Zeng Q."/>
            <person name="Abouelleil A."/>
            <person name="Aftuck L."/>
            <person name="Bessette D."/>
            <person name="Brown A."/>
            <person name="FitzGerald M."/>
            <person name="Lui A."/>
            <person name="Macdonald J.P."/>
            <person name="Priest M."/>
            <person name="Orbach M.J."/>
            <person name="Galgiani J.N."/>
            <person name="Kirkland T.N."/>
            <person name="Cole G.T."/>
            <person name="Birren B.W."/>
            <person name="Henn M.R."/>
            <person name="Taylor J.W."/>
            <person name="Rounsley S.D."/>
        </authorList>
    </citation>
    <scope>NUCLEOTIDE SEQUENCE [LARGE SCALE GENOMIC DNA]</scope>
    <source>
        <strain evidence="2">H538.4</strain>
    </source>
</reference>
<proteinExistence type="predicted"/>
<accession>A0A0J8RZ52</accession>
<evidence type="ECO:0000313" key="2">
    <source>
        <dbReference type="Proteomes" id="UP000054563"/>
    </source>
</evidence>
<dbReference type="STRING" id="396776.A0A0J8RZ52"/>
<dbReference type="AlphaFoldDB" id="A0A0J8RZ52"/>
<dbReference type="VEuPathDB" id="FungiDB:CIHG_07569"/>
<name>A0A0J8RZ52_COCIT</name>
<sequence>MARLGVRPNTVLTKAVYIKDIDDAIINVGGFNLSNSSSCFSVFQESNLYATNEGGLVPADAAKRGNSVAYRLQRTRQRLGTYRHDLLVALKVINSIEKEVIRAEWERWIQQETRRCHMVDNMLNNRGTKPDKDRADDVKQRFSGREDDIENWYKDYCLSCEQEQKRILDISG</sequence>
<protein>
    <submittedName>
        <fullName evidence="1">SipA3</fullName>
    </submittedName>
</protein>
<dbReference type="EMBL" id="DS017016">
    <property type="protein sequence ID" value="KMU89886.1"/>
    <property type="molecule type" value="Genomic_DNA"/>
</dbReference>
<organism evidence="1 2">
    <name type="scientific">Coccidioides immitis H538.4</name>
    <dbReference type="NCBI Taxonomy" id="396776"/>
    <lineage>
        <taxon>Eukaryota</taxon>
        <taxon>Fungi</taxon>
        <taxon>Dikarya</taxon>
        <taxon>Ascomycota</taxon>
        <taxon>Pezizomycotina</taxon>
        <taxon>Eurotiomycetes</taxon>
        <taxon>Eurotiomycetidae</taxon>
        <taxon>Onygenales</taxon>
        <taxon>Onygenaceae</taxon>
        <taxon>Coccidioides</taxon>
    </lineage>
</organism>
<dbReference type="Proteomes" id="UP000054563">
    <property type="component" value="Unassembled WGS sequence"/>
</dbReference>